<keyword evidence="1" id="KW-0472">Membrane</keyword>
<accession>A0A5Q6RP64</accession>
<dbReference type="AlphaFoldDB" id="A0A5Q6RP64"/>
<organism evidence="2 3">
    <name type="scientific">Mumia zhuanghuii</name>
    <dbReference type="NCBI Taxonomy" id="2585211"/>
    <lineage>
        <taxon>Bacteria</taxon>
        <taxon>Bacillati</taxon>
        <taxon>Actinomycetota</taxon>
        <taxon>Actinomycetes</taxon>
        <taxon>Propionibacteriales</taxon>
        <taxon>Nocardioidaceae</taxon>
        <taxon>Mumia</taxon>
    </lineage>
</organism>
<feature type="transmembrane region" description="Helical" evidence="1">
    <location>
        <begin position="68"/>
        <end position="87"/>
    </location>
</feature>
<dbReference type="EMBL" id="VDFQ02000006">
    <property type="protein sequence ID" value="KAA1419814.1"/>
    <property type="molecule type" value="Genomic_DNA"/>
</dbReference>
<keyword evidence="1" id="KW-1133">Transmembrane helix</keyword>
<gene>
    <name evidence="2" type="ORF">FE697_018070</name>
</gene>
<evidence type="ECO:0000256" key="1">
    <source>
        <dbReference type="SAM" id="Phobius"/>
    </source>
</evidence>
<evidence type="ECO:0000313" key="3">
    <source>
        <dbReference type="Proteomes" id="UP000307768"/>
    </source>
</evidence>
<sequence length="120" mass="12629">MSLWFAWFVALAAVGVAAYAAYLLVRDRPVDNPLFYLASALEVLVLVQLVAGCVALAGTSRDVEGVTFVGYLLTCAVIPPAAVVWGVAEKTRWGTGVVVVGMLTVAVLVARLVQIWGGHA</sequence>
<reference evidence="2 3" key="1">
    <citation type="submission" date="2019-09" db="EMBL/GenBank/DDBJ databases">
        <title>Mumia zhuanghuii sp. nov. isolated from the intestinal contents of plateau pika (Ochotona curzoniae) in the Qinghai-Tibet plateau of China.</title>
        <authorList>
            <person name="Tian Z."/>
        </authorList>
    </citation>
    <scope>NUCLEOTIDE SEQUENCE [LARGE SCALE GENOMIC DNA]</scope>
    <source>
        <strain evidence="3">350</strain>
    </source>
</reference>
<evidence type="ECO:0000313" key="2">
    <source>
        <dbReference type="EMBL" id="KAA1419814.1"/>
    </source>
</evidence>
<dbReference type="RefSeq" id="WP_149771037.1">
    <property type="nucleotide sequence ID" value="NZ_VDFQ02000006.1"/>
</dbReference>
<keyword evidence="1" id="KW-0812">Transmembrane</keyword>
<dbReference type="OrthoDB" id="3828660at2"/>
<dbReference type="Proteomes" id="UP000307768">
    <property type="component" value="Unassembled WGS sequence"/>
</dbReference>
<feature type="transmembrane region" description="Helical" evidence="1">
    <location>
        <begin position="34"/>
        <end position="56"/>
    </location>
</feature>
<proteinExistence type="predicted"/>
<evidence type="ECO:0008006" key="4">
    <source>
        <dbReference type="Google" id="ProtNLM"/>
    </source>
</evidence>
<name>A0A5Q6RP64_9ACTN</name>
<protein>
    <recommendedName>
        <fullName evidence="4">Integral membrane protein</fullName>
    </recommendedName>
</protein>
<feature type="transmembrane region" description="Helical" evidence="1">
    <location>
        <begin position="93"/>
        <end position="113"/>
    </location>
</feature>
<comment type="caution">
    <text evidence="2">The sequence shown here is derived from an EMBL/GenBank/DDBJ whole genome shotgun (WGS) entry which is preliminary data.</text>
</comment>